<dbReference type="EMBL" id="ANIE01000007">
    <property type="protein sequence ID" value="KEF30950.1"/>
    <property type="molecule type" value="Genomic_DNA"/>
</dbReference>
<gene>
    <name evidence="2" type="ORF">D777_02892</name>
</gene>
<comment type="caution">
    <text evidence="2">The sequence shown here is derived from an EMBL/GenBank/DDBJ whole genome shotgun (WGS) entry which is preliminary data.</text>
</comment>
<name>A0A072NCX4_9GAMM</name>
<keyword evidence="1" id="KW-1133">Transmembrane helix</keyword>
<dbReference type="RefSeq" id="WP_051669100.1">
    <property type="nucleotide sequence ID" value="NZ_ANIE01000007.1"/>
</dbReference>
<dbReference type="Proteomes" id="UP000035057">
    <property type="component" value="Unassembled WGS sequence"/>
</dbReference>
<keyword evidence="1" id="KW-0472">Membrane</keyword>
<keyword evidence="1" id="KW-0812">Transmembrane</keyword>
<dbReference type="STRING" id="1137280.D777_02892"/>
<reference evidence="2 3" key="1">
    <citation type="submission" date="2012-12" db="EMBL/GenBank/DDBJ databases">
        <title>Genome assembly of Marinobacter sp. AK21.</title>
        <authorList>
            <person name="Khatri I."/>
            <person name="Kumar R."/>
            <person name="Vaidya B."/>
            <person name="Subramanian S."/>
            <person name="Pinnaka A."/>
        </authorList>
    </citation>
    <scope>NUCLEOTIDE SEQUENCE [LARGE SCALE GENOMIC DNA]</scope>
    <source>
        <strain evidence="2 3">AK21</strain>
    </source>
</reference>
<sequence length="359" mass="41131">MNLHSPRDGDNASETRFKGSGKLAGSAWQNYYHSDVYRSDAIPSMPPGGHPDMDNAFQRLPWGRNQNPMVPNTMEAQLAYAGLFESETDVEDGFPWGESVFSVSKGFLSGFQSFLYVLYMCTALVFCISLIGLIFLILSVAINKPSAESFISLFHDIKYFYLIVAVLYFGGKYGRLLLAYLTDKRQRANPTGLYRREGLVRIKEGKTVFEAPFIEFDAYLVHTPSGRGGRYFNLVLQHRYSKHQLWMKGLLTDAMNQKEVYAYWDMIQQFMDVSGPLPDVPIFEPFRARDPVTAAHDERTGRDPFKWRKVTREAWRKDHEQGWQNRLQETNFHHPCILDAHIQGRGLPLPVEPRGVMLA</sequence>
<evidence type="ECO:0000313" key="3">
    <source>
        <dbReference type="Proteomes" id="UP000035057"/>
    </source>
</evidence>
<organism evidence="2 3">
    <name type="scientific">Marinobacter nitratireducens</name>
    <dbReference type="NCBI Taxonomy" id="1137280"/>
    <lineage>
        <taxon>Bacteria</taxon>
        <taxon>Pseudomonadati</taxon>
        <taxon>Pseudomonadota</taxon>
        <taxon>Gammaproteobacteria</taxon>
        <taxon>Pseudomonadales</taxon>
        <taxon>Marinobacteraceae</taxon>
        <taxon>Marinobacter</taxon>
    </lineage>
</organism>
<feature type="transmembrane region" description="Helical" evidence="1">
    <location>
        <begin position="159"/>
        <end position="181"/>
    </location>
</feature>
<proteinExistence type="predicted"/>
<keyword evidence="3" id="KW-1185">Reference proteome</keyword>
<feature type="transmembrane region" description="Helical" evidence="1">
    <location>
        <begin position="114"/>
        <end position="139"/>
    </location>
</feature>
<evidence type="ECO:0000313" key="2">
    <source>
        <dbReference type="EMBL" id="KEF30950.1"/>
    </source>
</evidence>
<evidence type="ECO:0008006" key="4">
    <source>
        <dbReference type="Google" id="ProtNLM"/>
    </source>
</evidence>
<accession>A0A072NCX4</accession>
<evidence type="ECO:0000256" key="1">
    <source>
        <dbReference type="SAM" id="Phobius"/>
    </source>
</evidence>
<dbReference type="PATRIC" id="fig|1137280.3.peg.2709"/>
<dbReference type="AlphaFoldDB" id="A0A072NCX4"/>
<protein>
    <recommendedName>
        <fullName evidence="4">Transmembrane protein</fullName>
    </recommendedName>
</protein>